<dbReference type="InterPro" id="IPR018501">
    <property type="entry name" value="DDT_dom"/>
</dbReference>
<dbReference type="PROSITE" id="PS50827">
    <property type="entry name" value="DDT"/>
    <property type="match status" value="1"/>
</dbReference>
<evidence type="ECO:0000259" key="3">
    <source>
        <dbReference type="PROSITE" id="PS50827"/>
    </source>
</evidence>
<evidence type="ECO:0000313" key="5">
    <source>
        <dbReference type="Proteomes" id="UP001476798"/>
    </source>
</evidence>
<dbReference type="Pfam" id="PF02791">
    <property type="entry name" value="DDT"/>
    <property type="match status" value="1"/>
</dbReference>
<dbReference type="Proteomes" id="UP001476798">
    <property type="component" value="Unassembled WGS sequence"/>
</dbReference>
<evidence type="ECO:0000313" key="4">
    <source>
        <dbReference type="EMBL" id="MEQ2162437.1"/>
    </source>
</evidence>
<comment type="subcellular location">
    <subcellularLocation>
        <location evidence="1">Nucleus</location>
    </subcellularLocation>
</comment>
<dbReference type="PANTHER" id="PTHR14296">
    <property type="entry name" value="REMODELING AND SPACING FACTOR 1"/>
    <property type="match status" value="1"/>
</dbReference>
<protein>
    <submittedName>
        <fullName evidence="4">Respiration factor rsf1</fullName>
    </submittedName>
</protein>
<reference evidence="4 5" key="1">
    <citation type="submission" date="2021-06" db="EMBL/GenBank/DDBJ databases">
        <authorList>
            <person name="Palmer J.M."/>
        </authorList>
    </citation>
    <scope>NUCLEOTIDE SEQUENCE [LARGE SCALE GENOMIC DNA]</scope>
    <source>
        <strain evidence="4 5">GA_2019</strain>
        <tissue evidence="4">Muscle</tissue>
    </source>
</reference>
<comment type="caution">
    <text evidence="4">The sequence shown here is derived from an EMBL/GenBank/DDBJ whole genome shotgun (WGS) entry which is preliminary data.</text>
</comment>
<dbReference type="InterPro" id="IPR028938">
    <property type="entry name" value="Rsf1-like"/>
</dbReference>
<dbReference type="PANTHER" id="PTHR14296:SF18">
    <property type="entry name" value="REMODELING AND SPACING FACTOR 1 ISOFORM X1"/>
    <property type="match status" value="1"/>
</dbReference>
<proteinExistence type="predicted"/>
<organism evidence="4 5">
    <name type="scientific">Goodea atripinnis</name>
    <dbReference type="NCBI Taxonomy" id="208336"/>
    <lineage>
        <taxon>Eukaryota</taxon>
        <taxon>Metazoa</taxon>
        <taxon>Chordata</taxon>
        <taxon>Craniata</taxon>
        <taxon>Vertebrata</taxon>
        <taxon>Euteleostomi</taxon>
        <taxon>Actinopterygii</taxon>
        <taxon>Neopterygii</taxon>
        <taxon>Teleostei</taxon>
        <taxon>Neoteleostei</taxon>
        <taxon>Acanthomorphata</taxon>
        <taxon>Ovalentaria</taxon>
        <taxon>Atherinomorphae</taxon>
        <taxon>Cyprinodontiformes</taxon>
        <taxon>Goodeidae</taxon>
        <taxon>Goodea</taxon>
    </lineage>
</organism>
<sequence>LGLNTGVEKMAASAATASSPPGLCPNYAVICSFLERYGALLDLPELTFPQLERYLQDTSSVPKLLVDLHVKLLRKIGKSVSADRWEKYLAKICQEFNMTWAWELEQKGYKELSMECKTGILKVSL</sequence>
<feature type="domain" description="DDT" evidence="3">
    <location>
        <begin position="21"/>
        <end position="82"/>
    </location>
</feature>
<keyword evidence="5" id="KW-1185">Reference proteome</keyword>
<evidence type="ECO:0000256" key="1">
    <source>
        <dbReference type="ARBA" id="ARBA00004123"/>
    </source>
</evidence>
<name>A0ABV0MTI2_9TELE</name>
<evidence type="ECO:0000256" key="2">
    <source>
        <dbReference type="ARBA" id="ARBA00023242"/>
    </source>
</evidence>
<dbReference type="EMBL" id="JAHRIO010011784">
    <property type="protein sequence ID" value="MEQ2162437.1"/>
    <property type="molecule type" value="Genomic_DNA"/>
</dbReference>
<gene>
    <name evidence="4" type="primary">RSF1</name>
    <name evidence="4" type="ORF">GOODEAATRI_019791</name>
</gene>
<keyword evidence="2" id="KW-0539">Nucleus</keyword>
<accession>A0ABV0MTI2</accession>
<feature type="non-terminal residue" evidence="4">
    <location>
        <position position="1"/>
    </location>
</feature>